<feature type="transmembrane region" description="Helical" evidence="6">
    <location>
        <begin position="48"/>
        <end position="65"/>
    </location>
</feature>
<dbReference type="InterPro" id="IPR050382">
    <property type="entry name" value="MFS_Na/Anion_cotransporter"/>
</dbReference>
<dbReference type="SUPFAM" id="SSF103473">
    <property type="entry name" value="MFS general substrate transporter"/>
    <property type="match status" value="1"/>
</dbReference>
<dbReference type="eggNOG" id="COG2271">
    <property type="taxonomic scope" value="Bacteria"/>
</dbReference>
<dbReference type="RefSeq" id="WP_021316253.1">
    <property type="nucleotide sequence ID" value="NZ_AUWY01000019.1"/>
</dbReference>
<reference evidence="8 9" key="1">
    <citation type="journal article" date="2013" name="Genome Announc.">
        <title>Draft Genome Sequence of Sphingobium ummariense Strain RL-3, a Hexachlorocyclohexane-Degrading Bacterium.</title>
        <authorList>
            <person name="Kohli P."/>
            <person name="Dua A."/>
            <person name="Sangwan N."/>
            <person name="Oldach P."/>
            <person name="Khurana J.P."/>
            <person name="Lal R."/>
        </authorList>
    </citation>
    <scope>NUCLEOTIDE SEQUENCE [LARGE SCALE GENOMIC DNA]</scope>
    <source>
        <strain evidence="8 9">RL-3</strain>
    </source>
</reference>
<sequence>MTEAAAGRGRVRWLMIWLIFVVSAVSYLDRTNISIAAQHIREEFAITQVQLGTVLTAFILGYALAQPIAGRLADRFGAFRVIAWGIVWWSVLTAVTASVPSAFGGAFALMIVVRVLLGIGESVIYPASNRLVANWIPPHERGLANGLIFAGVGFGAGVAPPLITFIMLADGWRAAFWMSALIGLVVLAVWLWLARERPGMHRFIRQPELEYIETSLGQGKAAAGAPAAPPLSWGEIFGNRHVALLTLSYFCFGYTVFIFFTWFFTYLSTVRDLDLKSSGLYGMLPFIAMSVACAFGGWASDKLAARYGKRIGRCGPAAVGMALSALCVALATQVVDARLAAVVLALGSGSIYLSQSAFWTLSADMGKSSAGTLSGVMNMGCQLGGAAVAQITPIIAESYGWTASFLVAAGAALVGATCWVLIDPHAELVPGAPAEAV</sequence>
<keyword evidence="2" id="KW-1003">Cell membrane</keyword>
<evidence type="ECO:0000256" key="6">
    <source>
        <dbReference type="SAM" id="Phobius"/>
    </source>
</evidence>
<evidence type="ECO:0000313" key="8">
    <source>
        <dbReference type="EMBL" id="EQB34218.1"/>
    </source>
</evidence>
<accession>T0KLG9</accession>
<evidence type="ECO:0000256" key="4">
    <source>
        <dbReference type="ARBA" id="ARBA00022989"/>
    </source>
</evidence>
<dbReference type="PATRIC" id="fig|1346791.3.peg.183"/>
<name>T0KLG9_9SPHN</name>
<evidence type="ECO:0000256" key="1">
    <source>
        <dbReference type="ARBA" id="ARBA00004651"/>
    </source>
</evidence>
<feature type="transmembrane region" description="Helical" evidence="6">
    <location>
        <begin position="12"/>
        <end position="28"/>
    </location>
</feature>
<feature type="transmembrane region" description="Helical" evidence="6">
    <location>
        <begin position="146"/>
        <end position="168"/>
    </location>
</feature>
<feature type="transmembrane region" description="Helical" evidence="6">
    <location>
        <begin position="174"/>
        <end position="193"/>
    </location>
</feature>
<dbReference type="CDD" id="cd17319">
    <property type="entry name" value="MFS_ExuT_GudP_like"/>
    <property type="match status" value="1"/>
</dbReference>
<dbReference type="PROSITE" id="PS50850">
    <property type="entry name" value="MFS"/>
    <property type="match status" value="1"/>
</dbReference>
<dbReference type="STRING" id="1346791.M529_00970"/>
<proteinExistence type="predicted"/>
<feature type="transmembrane region" description="Helical" evidence="6">
    <location>
        <begin position="242"/>
        <end position="267"/>
    </location>
</feature>
<evidence type="ECO:0000256" key="5">
    <source>
        <dbReference type="ARBA" id="ARBA00023136"/>
    </source>
</evidence>
<dbReference type="PIRSF" id="PIRSF002808">
    <property type="entry name" value="Hexose_phosphate_transp"/>
    <property type="match status" value="1"/>
</dbReference>
<evidence type="ECO:0000256" key="3">
    <source>
        <dbReference type="ARBA" id="ARBA00022692"/>
    </source>
</evidence>
<dbReference type="InterPro" id="IPR036259">
    <property type="entry name" value="MFS_trans_sf"/>
</dbReference>
<dbReference type="EMBL" id="AUWY01000019">
    <property type="protein sequence ID" value="EQB34218.1"/>
    <property type="molecule type" value="Genomic_DNA"/>
</dbReference>
<dbReference type="Pfam" id="PF07690">
    <property type="entry name" value="MFS_1"/>
    <property type="match status" value="1"/>
</dbReference>
<feature type="transmembrane region" description="Helical" evidence="6">
    <location>
        <begin position="279"/>
        <end position="299"/>
    </location>
</feature>
<keyword evidence="9" id="KW-1185">Reference proteome</keyword>
<comment type="subcellular location">
    <subcellularLocation>
        <location evidence="1">Cell membrane</location>
        <topology evidence="1">Multi-pass membrane protein</topology>
    </subcellularLocation>
</comment>
<protein>
    <recommendedName>
        <fullName evidence="7">Major facilitator superfamily (MFS) profile domain-containing protein</fullName>
    </recommendedName>
</protein>
<dbReference type="PANTHER" id="PTHR11662:SF399">
    <property type="entry name" value="FI19708P1-RELATED"/>
    <property type="match status" value="1"/>
</dbReference>
<feature type="domain" description="Major facilitator superfamily (MFS) profile" evidence="7">
    <location>
        <begin position="15"/>
        <end position="427"/>
    </location>
</feature>
<keyword evidence="4 6" id="KW-1133">Transmembrane helix</keyword>
<dbReference type="GO" id="GO:0005886">
    <property type="term" value="C:plasma membrane"/>
    <property type="evidence" value="ECO:0007669"/>
    <property type="project" value="UniProtKB-SubCell"/>
</dbReference>
<organism evidence="8 9">
    <name type="scientific">Sphingobium ummariense RL-3</name>
    <dbReference type="NCBI Taxonomy" id="1346791"/>
    <lineage>
        <taxon>Bacteria</taxon>
        <taxon>Pseudomonadati</taxon>
        <taxon>Pseudomonadota</taxon>
        <taxon>Alphaproteobacteria</taxon>
        <taxon>Sphingomonadales</taxon>
        <taxon>Sphingomonadaceae</taxon>
        <taxon>Sphingobium</taxon>
    </lineage>
</organism>
<dbReference type="PANTHER" id="PTHR11662">
    <property type="entry name" value="SOLUTE CARRIER FAMILY 17"/>
    <property type="match status" value="1"/>
</dbReference>
<comment type="caution">
    <text evidence="8">The sequence shown here is derived from an EMBL/GenBank/DDBJ whole genome shotgun (WGS) entry which is preliminary data.</text>
</comment>
<feature type="transmembrane region" description="Helical" evidence="6">
    <location>
        <begin position="337"/>
        <end position="361"/>
    </location>
</feature>
<dbReference type="Gene3D" id="1.20.1250.20">
    <property type="entry name" value="MFS general substrate transporter like domains"/>
    <property type="match status" value="2"/>
</dbReference>
<gene>
    <name evidence="8" type="ORF">M529_00970</name>
</gene>
<feature type="transmembrane region" description="Helical" evidence="6">
    <location>
        <begin position="103"/>
        <end position="125"/>
    </location>
</feature>
<feature type="transmembrane region" description="Helical" evidence="6">
    <location>
        <begin position="311"/>
        <end position="331"/>
    </location>
</feature>
<evidence type="ECO:0000259" key="7">
    <source>
        <dbReference type="PROSITE" id="PS50850"/>
    </source>
</evidence>
<dbReference type="InterPro" id="IPR020846">
    <property type="entry name" value="MFS_dom"/>
</dbReference>
<keyword evidence="5 6" id="KW-0472">Membrane</keyword>
<dbReference type="GO" id="GO:0022857">
    <property type="term" value="F:transmembrane transporter activity"/>
    <property type="evidence" value="ECO:0007669"/>
    <property type="project" value="InterPro"/>
</dbReference>
<dbReference type="Proteomes" id="UP000015523">
    <property type="component" value="Unassembled WGS sequence"/>
</dbReference>
<feature type="transmembrane region" description="Helical" evidence="6">
    <location>
        <begin position="373"/>
        <end position="395"/>
    </location>
</feature>
<dbReference type="InterPro" id="IPR000849">
    <property type="entry name" value="Sugar_P_transporter"/>
</dbReference>
<dbReference type="OrthoDB" id="9794076at2"/>
<feature type="transmembrane region" description="Helical" evidence="6">
    <location>
        <begin position="401"/>
        <end position="422"/>
    </location>
</feature>
<evidence type="ECO:0000313" key="9">
    <source>
        <dbReference type="Proteomes" id="UP000015523"/>
    </source>
</evidence>
<feature type="transmembrane region" description="Helical" evidence="6">
    <location>
        <begin position="77"/>
        <end position="97"/>
    </location>
</feature>
<dbReference type="AlphaFoldDB" id="T0KLG9"/>
<evidence type="ECO:0000256" key="2">
    <source>
        <dbReference type="ARBA" id="ARBA00022475"/>
    </source>
</evidence>
<keyword evidence="3 6" id="KW-0812">Transmembrane</keyword>
<dbReference type="InterPro" id="IPR011701">
    <property type="entry name" value="MFS"/>
</dbReference>